<feature type="domain" description="CCHC-type" evidence="3">
    <location>
        <begin position="43"/>
        <end position="58"/>
    </location>
</feature>
<dbReference type="PANTHER" id="PTHR15503:SF45">
    <property type="entry name" value="RNA-DIRECTED DNA POLYMERASE HOMOLOG"/>
    <property type="match status" value="1"/>
</dbReference>
<keyword evidence="1" id="KW-0862">Zinc</keyword>
<dbReference type="Pfam" id="PF08284">
    <property type="entry name" value="RVP_2"/>
    <property type="match status" value="1"/>
</dbReference>
<dbReference type="SMART" id="SM00343">
    <property type="entry name" value="ZnF_C2HC"/>
    <property type="match status" value="1"/>
</dbReference>
<feature type="region of interest" description="Disordered" evidence="2">
    <location>
        <begin position="1"/>
        <end position="23"/>
    </location>
</feature>
<keyword evidence="1" id="KW-0863">Zinc-finger</keyword>
<gene>
    <name evidence="4" type="ORF">Adt_35212</name>
</gene>
<organism evidence="4 5">
    <name type="scientific">Abeliophyllum distichum</name>
    <dbReference type="NCBI Taxonomy" id="126358"/>
    <lineage>
        <taxon>Eukaryota</taxon>
        <taxon>Viridiplantae</taxon>
        <taxon>Streptophyta</taxon>
        <taxon>Embryophyta</taxon>
        <taxon>Tracheophyta</taxon>
        <taxon>Spermatophyta</taxon>
        <taxon>Magnoliopsida</taxon>
        <taxon>eudicotyledons</taxon>
        <taxon>Gunneridae</taxon>
        <taxon>Pentapetalae</taxon>
        <taxon>asterids</taxon>
        <taxon>lamiids</taxon>
        <taxon>Lamiales</taxon>
        <taxon>Oleaceae</taxon>
        <taxon>Forsythieae</taxon>
        <taxon>Abeliophyllum</taxon>
    </lineage>
</organism>
<accession>A0ABD1QI40</accession>
<dbReference type="Proteomes" id="UP001604336">
    <property type="component" value="Unassembled WGS sequence"/>
</dbReference>
<evidence type="ECO:0000256" key="2">
    <source>
        <dbReference type="SAM" id="MobiDB-lite"/>
    </source>
</evidence>
<dbReference type="PROSITE" id="PS50158">
    <property type="entry name" value="ZF_CCHC"/>
    <property type="match status" value="1"/>
</dbReference>
<dbReference type="GO" id="GO:0008270">
    <property type="term" value="F:zinc ion binding"/>
    <property type="evidence" value="ECO:0007669"/>
    <property type="project" value="UniProtKB-KW"/>
</dbReference>
<dbReference type="InterPro" id="IPR021109">
    <property type="entry name" value="Peptidase_aspartic_dom_sf"/>
</dbReference>
<keyword evidence="5" id="KW-1185">Reference proteome</keyword>
<evidence type="ECO:0000259" key="3">
    <source>
        <dbReference type="PROSITE" id="PS50158"/>
    </source>
</evidence>
<dbReference type="InterPro" id="IPR001878">
    <property type="entry name" value="Znf_CCHC"/>
</dbReference>
<sequence length="247" mass="27984">MARKEETNQGNDKGHHQNKQQRKTCSKCGKEHLGECLMGTGVCFRCGKPSHFANNCKEKSFSSSNNEQKKTQARVFTMSKKEFEEASTVVIVDGKELLADLIVLDVQDFDIILGMDWLSRYHAMIDYCKKELVFEPPNMPSFCFSGAKAKLSIPIITAMKTRQLLNKGCVAYLASIMEESKMDISIDQVSVVQEYPDVFPDDLTGLPQKREIDFVIDLLPRTTPILKAPYRMALLNSRKSRTNSKIF</sequence>
<keyword evidence="1" id="KW-0479">Metal-binding</keyword>
<dbReference type="EMBL" id="JBFOLK010000011">
    <property type="protein sequence ID" value="KAL2474476.1"/>
    <property type="molecule type" value="Genomic_DNA"/>
</dbReference>
<reference evidence="5" key="1">
    <citation type="submission" date="2024-07" db="EMBL/GenBank/DDBJ databases">
        <title>Two chromosome-level genome assemblies of Korean endemic species Abeliophyllum distichum and Forsythia ovata (Oleaceae).</title>
        <authorList>
            <person name="Jang H."/>
        </authorList>
    </citation>
    <scope>NUCLEOTIDE SEQUENCE [LARGE SCALE GENOMIC DNA]</scope>
</reference>
<evidence type="ECO:0000256" key="1">
    <source>
        <dbReference type="PROSITE-ProRule" id="PRU00047"/>
    </source>
</evidence>
<feature type="compositionally biased region" description="Basic and acidic residues" evidence="2">
    <location>
        <begin position="1"/>
        <end position="15"/>
    </location>
</feature>
<dbReference type="PANTHER" id="PTHR15503">
    <property type="entry name" value="LDOC1 RELATED"/>
    <property type="match status" value="1"/>
</dbReference>
<proteinExistence type="predicted"/>
<name>A0ABD1QI40_9LAMI</name>
<dbReference type="InterPro" id="IPR032567">
    <property type="entry name" value="RTL1-rel"/>
</dbReference>
<dbReference type="AlphaFoldDB" id="A0ABD1QI40"/>
<dbReference type="Gene3D" id="2.40.70.10">
    <property type="entry name" value="Acid Proteases"/>
    <property type="match status" value="1"/>
</dbReference>
<comment type="caution">
    <text evidence="4">The sequence shown here is derived from an EMBL/GenBank/DDBJ whole genome shotgun (WGS) entry which is preliminary data.</text>
</comment>
<evidence type="ECO:0000313" key="4">
    <source>
        <dbReference type="EMBL" id="KAL2474476.1"/>
    </source>
</evidence>
<evidence type="ECO:0000313" key="5">
    <source>
        <dbReference type="Proteomes" id="UP001604336"/>
    </source>
</evidence>
<protein>
    <recommendedName>
        <fullName evidence="3">CCHC-type domain-containing protein</fullName>
    </recommendedName>
</protein>